<evidence type="ECO:0000313" key="1">
    <source>
        <dbReference type="EMBL" id="KAF9471395.1"/>
    </source>
</evidence>
<dbReference type="Proteomes" id="UP000807469">
    <property type="component" value="Unassembled WGS sequence"/>
</dbReference>
<organism evidence="1 2">
    <name type="scientific">Pholiota conissans</name>
    <dbReference type="NCBI Taxonomy" id="109636"/>
    <lineage>
        <taxon>Eukaryota</taxon>
        <taxon>Fungi</taxon>
        <taxon>Dikarya</taxon>
        <taxon>Basidiomycota</taxon>
        <taxon>Agaricomycotina</taxon>
        <taxon>Agaricomycetes</taxon>
        <taxon>Agaricomycetidae</taxon>
        <taxon>Agaricales</taxon>
        <taxon>Agaricineae</taxon>
        <taxon>Strophariaceae</taxon>
        <taxon>Pholiota</taxon>
    </lineage>
</organism>
<evidence type="ECO:0000313" key="2">
    <source>
        <dbReference type="Proteomes" id="UP000807469"/>
    </source>
</evidence>
<dbReference type="AlphaFoldDB" id="A0A9P5YPN1"/>
<keyword evidence="2" id="KW-1185">Reference proteome</keyword>
<dbReference type="OrthoDB" id="10667323at2759"/>
<gene>
    <name evidence="1" type="ORF">BDN70DRAFT_926163</name>
</gene>
<sequence>MPPRQRQVPSFVAELKESTFKTVIRESFKAWASTILPESKVSRYDTGSDTQSKPMIWFREDGYPNLPIIDEDSVTPNVVRELLTDLISKTWDFAMRDRPQFQSTPIPWAEMVLPTRGNYMRPVPLSQPRHYYLLSDGESDLIHEWVRMVASDVMAAPPSSRIRG</sequence>
<accession>A0A9P5YPN1</accession>
<name>A0A9P5YPN1_9AGAR</name>
<dbReference type="EMBL" id="MU155694">
    <property type="protein sequence ID" value="KAF9471395.1"/>
    <property type="molecule type" value="Genomic_DNA"/>
</dbReference>
<comment type="caution">
    <text evidence="1">The sequence shown here is derived from an EMBL/GenBank/DDBJ whole genome shotgun (WGS) entry which is preliminary data.</text>
</comment>
<protein>
    <submittedName>
        <fullName evidence="1">Uncharacterized protein</fullName>
    </submittedName>
</protein>
<proteinExistence type="predicted"/>
<reference evidence="1" key="1">
    <citation type="submission" date="2020-11" db="EMBL/GenBank/DDBJ databases">
        <authorList>
            <consortium name="DOE Joint Genome Institute"/>
            <person name="Ahrendt S."/>
            <person name="Riley R."/>
            <person name="Andreopoulos W."/>
            <person name="Labutti K."/>
            <person name="Pangilinan J."/>
            <person name="Ruiz-Duenas F.J."/>
            <person name="Barrasa J.M."/>
            <person name="Sanchez-Garcia M."/>
            <person name="Camarero S."/>
            <person name="Miyauchi S."/>
            <person name="Serrano A."/>
            <person name="Linde D."/>
            <person name="Babiker R."/>
            <person name="Drula E."/>
            <person name="Ayuso-Fernandez I."/>
            <person name="Pacheco R."/>
            <person name="Padilla G."/>
            <person name="Ferreira P."/>
            <person name="Barriuso J."/>
            <person name="Kellner H."/>
            <person name="Castanera R."/>
            <person name="Alfaro M."/>
            <person name="Ramirez L."/>
            <person name="Pisabarro A.G."/>
            <person name="Kuo A."/>
            <person name="Tritt A."/>
            <person name="Lipzen A."/>
            <person name="He G."/>
            <person name="Yan M."/>
            <person name="Ng V."/>
            <person name="Cullen D."/>
            <person name="Martin F."/>
            <person name="Rosso M.-N."/>
            <person name="Henrissat B."/>
            <person name="Hibbett D."/>
            <person name="Martinez A.T."/>
            <person name="Grigoriev I.V."/>
        </authorList>
    </citation>
    <scope>NUCLEOTIDE SEQUENCE</scope>
    <source>
        <strain evidence="1">CIRM-BRFM 674</strain>
    </source>
</reference>